<evidence type="ECO:0000256" key="2">
    <source>
        <dbReference type="ARBA" id="ARBA00022553"/>
    </source>
</evidence>
<dbReference type="InterPro" id="IPR020806">
    <property type="entry name" value="PKS_PP-bd"/>
</dbReference>
<evidence type="ECO:0000256" key="1">
    <source>
        <dbReference type="ARBA" id="ARBA00022450"/>
    </source>
</evidence>
<dbReference type="SUPFAM" id="SSF47336">
    <property type="entry name" value="ACP-like"/>
    <property type="match status" value="1"/>
</dbReference>
<dbReference type="PANTHER" id="PTHR45527:SF1">
    <property type="entry name" value="FATTY ACID SYNTHASE"/>
    <property type="match status" value="1"/>
</dbReference>
<dbReference type="InterPro" id="IPR009081">
    <property type="entry name" value="PP-bd_ACP"/>
</dbReference>
<dbReference type="InterPro" id="IPR025110">
    <property type="entry name" value="AMP-bd_C"/>
</dbReference>
<keyword evidence="2" id="KW-0597">Phosphoprotein</keyword>
<keyword evidence="5" id="KW-1185">Reference proteome</keyword>
<feature type="domain" description="Carrier" evidence="3">
    <location>
        <begin position="63"/>
        <end position="138"/>
    </location>
</feature>
<dbReference type="InterPro" id="IPR045851">
    <property type="entry name" value="AMP-bd_C_sf"/>
</dbReference>
<gene>
    <name evidence="4" type="ORF">DNK34_24190</name>
</gene>
<keyword evidence="1" id="KW-0596">Phosphopantetheine</keyword>
<dbReference type="Pfam" id="PF13193">
    <property type="entry name" value="AMP-binding_C"/>
    <property type="match status" value="1"/>
</dbReference>
<dbReference type="RefSeq" id="WP_242675401.1">
    <property type="nucleotide sequence ID" value="NZ_QJUM01000045.1"/>
</dbReference>
<dbReference type="PROSITE" id="PS50075">
    <property type="entry name" value="CARRIER"/>
    <property type="match status" value="1"/>
</dbReference>
<dbReference type="EMBL" id="QJUM01000045">
    <property type="protein sequence ID" value="TBU99604.1"/>
    <property type="molecule type" value="Genomic_DNA"/>
</dbReference>
<dbReference type="InterPro" id="IPR036736">
    <property type="entry name" value="ACP-like_sf"/>
</dbReference>
<evidence type="ECO:0000259" key="3">
    <source>
        <dbReference type="PROSITE" id="PS50075"/>
    </source>
</evidence>
<proteinExistence type="predicted"/>
<feature type="non-terminal residue" evidence="4">
    <location>
        <position position="1"/>
    </location>
</feature>
<accession>A0ABY1Z031</accession>
<comment type="caution">
    <text evidence="4">The sequence shown here is derived from an EMBL/GenBank/DDBJ whole genome shotgun (WGS) entry which is preliminary data.</text>
</comment>
<sequence>LVAYVVGEATAEELKARLARSLPEYMVPGQWLFLEALPLSANGKLDRRQLPSPQAQAQKAYVAPEGELEGAIAVIWQDVLRHGQVGRDDHFFELGGHSLLAVSVVSRLQLELGVAATPQTLFQYPVLAQFAAQLQHNYGQNTGDSLSRLESLLDEMEEV</sequence>
<organism evidence="4 5">
    <name type="scientific">Phytopseudomonas dryadis</name>
    <dbReference type="NCBI Taxonomy" id="2487520"/>
    <lineage>
        <taxon>Bacteria</taxon>
        <taxon>Pseudomonadati</taxon>
        <taxon>Pseudomonadota</taxon>
        <taxon>Gammaproteobacteria</taxon>
        <taxon>Pseudomonadales</taxon>
        <taxon>Pseudomonadaceae</taxon>
        <taxon>Phytopseudomonas</taxon>
    </lineage>
</organism>
<dbReference type="SUPFAM" id="SSF56801">
    <property type="entry name" value="Acetyl-CoA synthetase-like"/>
    <property type="match status" value="1"/>
</dbReference>
<dbReference type="PANTHER" id="PTHR45527">
    <property type="entry name" value="NONRIBOSOMAL PEPTIDE SYNTHETASE"/>
    <property type="match status" value="1"/>
</dbReference>
<dbReference type="Proteomes" id="UP000291334">
    <property type="component" value="Unassembled WGS sequence"/>
</dbReference>
<dbReference type="Gene3D" id="1.10.1200.10">
    <property type="entry name" value="ACP-like"/>
    <property type="match status" value="1"/>
</dbReference>
<dbReference type="Gene3D" id="3.30.300.30">
    <property type="match status" value="1"/>
</dbReference>
<reference evidence="4 5" key="1">
    <citation type="submission" date="2018-06" db="EMBL/GenBank/DDBJ databases">
        <title>Three novel Pseudomonas species isolated from symptomatic oak.</title>
        <authorList>
            <person name="Bueno-Gonzalez V."/>
            <person name="Brady C."/>
        </authorList>
    </citation>
    <scope>NUCLEOTIDE SEQUENCE [LARGE SCALE GENOMIC DNA]</scope>
    <source>
        <strain evidence="4 5">P26B</strain>
    </source>
</reference>
<protein>
    <submittedName>
        <fullName evidence="4">PvdI(2)</fullName>
    </submittedName>
</protein>
<name>A0ABY1Z031_9GAMM</name>
<dbReference type="Pfam" id="PF00550">
    <property type="entry name" value="PP-binding"/>
    <property type="match status" value="1"/>
</dbReference>
<dbReference type="SMART" id="SM00823">
    <property type="entry name" value="PKS_PP"/>
    <property type="match status" value="1"/>
</dbReference>
<evidence type="ECO:0000313" key="4">
    <source>
        <dbReference type="EMBL" id="TBU99604.1"/>
    </source>
</evidence>
<evidence type="ECO:0000313" key="5">
    <source>
        <dbReference type="Proteomes" id="UP000291334"/>
    </source>
</evidence>